<evidence type="ECO:0000259" key="2">
    <source>
        <dbReference type="PROSITE" id="PS50902"/>
    </source>
</evidence>
<feature type="domain" description="Flavodoxin-like" evidence="2">
    <location>
        <begin position="4"/>
        <end position="167"/>
    </location>
</feature>
<dbReference type="PANTHER" id="PTHR30546:SF23">
    <property type="entry name" value="FLAVOPROTEIN-LIKE PROTEIN YCP4-RELATED"/>
    <property type="match status" value="1"/>
</dbReference>
<dbReference type="PANTHER" id="PTHR30546">
    <property type="entry name" value="FLAVODOXIN-RELATED PROTEIN WRBA-RELATED"/>
    <property type="match status" value="1"/>
</dbReference>
<comment type="similarity">
    <text evidence="1">Belongs to the WrbA family.</text>
</comment>
<dbReference type="InterPro" id="IPR029039">
    <property type="entry name" value="Flavoprotein-like_sf"/>
</dbReference>
<dbReference type="PROSITE" id="PS50902">
    <property type="entry name" value="FLAVODOXIN_LIKE"/>
    <property type="match status" value="1"/>
</dbReference>
<accession>A0A7S3GM92</accession>
<gene>
    <name evidence="3" type="ORF">PBIL07802_LOCUS33087</name>
</gene>
<evidence type="ECO:0000256" key="1">
    <source>
        <dbReference type="ARBA" id="ARBA00006961"/>
    </source>
</evidence>
<organism evidence="3">
    <name type="scientific">Palpitomonas bilix</name>
    <dbReference type="NCBI Taxonomy" id="652834"/>
    <lineage>
        <taxon>Eukaryota</taxon>
        <taxon>Eukaryota incertae sedis</taxon>
    </lineage>
</organism>
<dbReference type="SUPFAM" id="SSF52218">
    <property type="entry name" value="Flavoproteins"/>
    <property type="match status" value="1"/>
</dbReference>
<name>A0A7S3GM92_9EUKA</name>
<evidence type="ECO:0000313" key="3">
    <source>
        <dbReference type="EMBL" id="CAE0270732.1"/>
    </source>
</evidence>
<proteinExistence type="inferred from homology"/>
<sequence>MTKVYVVFFSKKGRLFPLAKAIVEGAKQVEGVDVELFRIADHGEEDASTFDPEIFKTPIIEPSKLAEADGVILGSPARQGHISSQVTAFLDGVAKNGDLAGRVGSAFTTTGGKGRGYGGHESIFTSFHATFLQLGMIVAGIPPSEVMDKAALASPYGCVERCGDESSGDSSDAGLDEDELKLAHDQGRHVSEIAKRIYNAKSN</sequence>
<dbReference type="Gene3D" id="3.40.50.360">
    <property type="match status" value="1"/>
</dbReference>
<dbReference type="AlphaFoldDB" id="A0A7S3GM92"/>
<dbReference type="GO" id="GO:0010181">
    <property type="term" value="F:FMN binding"/>
    <property type="evidence" value="ECO:0007669"/>
    <property type="project" value="InterPro"/>
</dbReference>
<dbReference type="Pfam" id="PF03358">
    <property type="entry name" value="FMN_red"/>
    <property type="match status" value="1"/>
</dbReference>
<protein>
    <recommendedName>
        <fullName evidence="2">Flavodoxin-like domain-containing protein</fullName>
    </recommendedName>
</protein>
<reference evidence="3" key="1">
    <citation type="submission" date="2021-01" db="EMBL/GenBank/DDBJ databases">
        <authorList>
            <person name="Corre E."/>
            <person name="Pelletier E."/>
            <person name="Niang G."/>
            <person name="Scheremetjew M."/>
            <person name="Finn R."/>
            <person name="Kale V."/>
            <person name="Holt S."/>
            <person name="Cochrane G."/>
            <person name="Meng A."/>
            <person name="Brown T."/>
            <person name="Cohen L."/>
        </authorList>
    </citation>
    <scope>NUCLEOTIDE SEQUENCE</scope>
    <source>
        <strain evidence="3">NIES-2562</strain>
    </source>
</reference>
<dbReference type="InterPro" id="IPR008254">
    <property type="entry name" value="Flavodoxin/NO_synth"/>
</dbReference>
<dbReference type="EMBL" id="HBIB01050078">
    <property type="protein sequence ID" value="CAE0270732.1"/>
    <property type="molecule type" value="Transcribed_RNA"/>
</dbReference>
<dbReference type="GO" id="GO:0003955">
    <property type="term" value="F:NAD(P)H dehydrogenase (quinone) activity"/>
    <property type="evidence" value="ECO:0007669"/>
    <property type="project" value="TreeGrafter"/>
</dbReference>
<dbReference type="GO" id="GO:0016020">
    <property type="term" value="C:membrane"/>
    <property type="evidence" value="ECO:0007669"/>
    <property type="project" value="TreeGrafter"/>
</dbReference>
<dbReference type="InterPro" id="IPR005025">
    <property type="entry name" value="FMN_Rdtase-like_dom"/>
</dbReference>